<dbReference type="InterPro" id="IPR029017">
    <property type="entry name" value="Enolase-like_N"/>
</dbReference>
<dbReference type="Pfam" id="PF13378">
    <property type="entry name" value="MR_MLE_C"/>
    <property type="match status" value="1"/>
</dbReference>
<dbReference type="GO" id="GO:0016853">
    <property type="term" value="F:isomerase activity"/>
    <property type="evidence" value="ECO:0007669"/>
    <property type="project" value="UniProtKB-KW"/>
</dbReference>
<dbReference type="Gene3D" id="3.30.390.10">
    <property type="entry name" value="Enolase-like, N-terminal domain"/>
    <property type="match status" value="1"/>
</dbReference>
<evidence type="ECO:0000259" key="1">
    <source>
        <dbReference type="Pfam" id="PF13378"/>
    </source>
</evidence>
<dbReference type="Gene3D" id="3.20.20.120">
    <property type="entry name" value="Enolase-like C-terminal domain"/>
    <property type="match status" value="1"/>
</dbReference>
<organism evidence="2">
    <name type="scientific">Burkholderia sp. JS667</name>
    <dbReference type="NCBI Taxonomy" id="622617"/>
    <lineage>
        <taxon>Bacteria</taxon>
        <taxon>Pseudomonadati</taxon>
        <taxon>Pseudomonadota</taxon>
        <taxon>Betaproteobacteria</taxon>
        <taxon>Burkholderiales</taxon>
        <taxon>Burkholderiaceae</taxon>
        <taxon>Burkholderia</taxon>
    </lineage>
</organism>
<dbReference type="InterPro" id="IPR036849">
    <property type="entry name" value="Enolase-like_C_sf"/>
</dbReference>
<dbReference type="InterPro" id="IPR029065">
    <property type="entry name" value="Enolase_C-like"/>
</dbReference>
<dbReference type="EMBL" id="FJ708486">
    <property type="protein sequence ID" value="ACO92641.1"/>
    <property type="molecule type" value="Genomic_DNA"/>
</dbReference>
<dbReference type="SUPFAM" id="SSF51604">
    <property type="entry name" value="Enolase C-terminal domain-like"/>
    <property type="match status" value="1"/>
</dbReference>
<name>C3UVD0_9BURK</name>
<dbReference type="AlphaFoldDB" id="C3UVD0"/>
<keyword evidence="2" id="KW-0413">Isomerase</keyword>
<reference evidence="2" key="1">
    <citation type="journal article" date="2009" name="Appl. Environ. Microbiol.">
        <title>Pathway and evolutionary implications of diphenylamine biodegradation by Burkholderia sp. strain JS667.</title>
        <authorList>
            <person name="Shin K.A."/>
            <person name="Spain J.C."/>
        </authorList>
    </citation>
    <scope>NUCLEOTIDE SEQUENCE</scope>
    <source>
        <strain evidence="2">JS667</strain>
    </source>
</reference>
<feature type="domain" description="Enolase C-terminal" evidence="1">
    <location>
        <begin position="4"/>
        <end position="63"/>
    </location>
</feature>
<proteinExistence type="predicted"/>
<protein>
    <submittedName>
        <fullName evidence="2">Putative muconate cycloisomerase</fullName>
    </submittedName>
</protein>
<sequence>MIEGAIGTSASAQVFASVARLAWGCQLFGPQLLTDDIATGSVVYEDFELVVPEGPGFGFDIDEGKLAHCRRPS</sequence>
<accession>C3UVD0</accession>
<evidence type="ECO:0000313" key="2">
    <source>
        <dbReference type="EMBL" id="ACO92641.1"/>
    </source>
</evidence>